<dbReference type="Pfam" id="PF00106">
    <property type="entry name" value="adh_short"/>
    <property type="match status" value="1"/>
</dbReference>
<accession>A0A9P8UQT2</accession>
<sequence length="293" mass="32053">MVTTDDNINAVRAFTQTREDTYEYISPKKTDLSGKSVFITGASKGIGRATALSFAAAGCSKIAIGARSDLASLEKEIHEAAREGPPPKVVALELDVTSEDSVKAAAEAIAKEFDGALDVLVNNAGYLEEWQPIADSDPADWWKTWDVNIKGTYLCSKYFIPLLLKSSLKINILTSSYGGLRHHPGASAYQTTKFAVCRLAEFLNAEYGDKGLVCFAIHPGSVKTELGSSMPESMHFLLTDTVQLPADTIVWLAKEPRAWLGGRYVSVAWDMEELEAKKDEIVAKDLLKFRLNI</sequence>
<keyword evidence="4" id="KW-1185">Reference proteome</keyword>
<reference evidence="3" key="1">
    <citation type="journal article" date="2021" name="Nat. Commun.">
        <title>Genetic determinants of endophytism in the Arabidopsis root mycobiome.</title>
        <authorList>
            <person name="Mesny F."/>
            <person name="Miyauchi S."/>
            <person name="Thiergart T."/>
            <person name="Pickel B."/>
            <person name="Atanasova L."/>
            <person name="Karlsson M."/>
            <person name="Huettel B."/>
            <person name="Barry K.W."/>
            <person name="Haridas S."/>
            <person name="Chen C."/>
            <person name="Bauer D."/>
            <person name="Andreopoulos W."/>
            <person name="Pangilinan J."/>
            <person name="LaButti K."/>
            <person name="Riley R."/>
            <person name="Lipzen A."/>
            <person name="Clum A."/>
            <person name="Drula E."/>
            <person name="Henrissat B."/>
            <person name="Kohler A."/>
            <person name="Grigoriev I.V."/>
            <person name="Martin F.M."/>
            <person name="Hacquard S."/>
        </authorList>
    </citation>
    <scope>NUCLEOTIDE SEQUENCE</scope>
    <source>
        <strain evidence="3">MPI-SDFR-AT-0073</strain>
    </source>
</reference>
<proteinExistence type="inferred from homology"/>
<dbReference type="GeneID" id="70135667"/>
<dbReference type="InterPro" id="IPR036291">
    <property type="entry name" value="NAD(P)-bd_dom_sf"/>
</dbReference>
<evidence type="ECO:0000256" key="1">
    <source>
        <dbReference type="ARBA" id="ARBA00006484"/>
    </source>
</evidence>
<dbReference type="PANTHER" id="PTHR42760:SF37">
    <property type="entry name" value="CLAVALDEHYDE DEHYDROGENASE"/>
    <property type="match status" value="1"/>
</dbReference>
<evidence type="ECO:0000313" key="3">
    <source>
        <dbReference type="EMBL" id="KAH6657280.1"/>
    </source>
</evidence>
<dbReference type="Gene3D" id="3.40.50.720">
    <property type="entry name" value="NAD(P)-binding Rossmann-like Domain"/>
    <property type="match status" value="1"/>
</dbReference>
<organism evidence="3 4">
    <name type="scientific">Truncatella angustata</name>
    <dbReference type="NCBI Taxonomy" id="152316"/>
    <lineage>
        <taxon>Eukaryota</taxon>
        <taxon>Fungi</taxon>
        <taxon>Dikarya</taxon>
        <taxon>Ascomycota</taxon>
        <taxon>Pezizomycotina</taxon>
        <taxon>Sordariomycetes</taxon>
        <taxon>Xylariomycetidae</taxon>
        <taxon>Amphisphaeriales</taxon>
        <taxon>Sporocadaceae</taxon>
        <taxon>Truncatella</taxon>
    </lineage>
</organism>
<dbReference type="PRINTS" id="PR00081">
    <property type="entry name" value="GDHRDH"/>
</dbReference>
<name>A0A9P8UQT2_9PEZI</name>
<dbReference type="PANTHER" id="PTHR42760">
    <property type="entry name" value="SHORT-CHAIN DEHYDROGENASES/REDUCTASES FAMILY MEMBER"/>
    <property type="match status" value="1"/>
</dbReference>
<comment type="similarity">
    <text evidence="1">Belongs to the short-chain dehydrogenases/reductases (SDR) family.</text>
</comment>
<protein>
    <submittedName>
        <fullName evidence="3">Uncharacterized protein</fullName>
    </submittedName>
</protein>
<dbReference type="AlphaFoldDB" id="A0A9P8UQT2"/>
<comment type="caution">
    <text evidence="3">The sequence shown here is derived from an EMBL/GenBank/DDBJ whole genome shotgun (WGS) entry which is preliminary data.</text>
</comment>
<dbReference type="RefSeq" id="XP_045961514.1">
    <property type="nucleotide sequence ID" value="XM_046106776.1"/>
</dbReference>
<dbReference type="Proteomes" id="UP000758603">
    <property type="component" value="Unassembled WGS sequence"/>
</dbReference>
<dbReference type="CDD" id="cd05233">
    <property type="entry name" value="SDR_c"/>
    <property type="match status" value="1"/>
</dbReference>
<dbReference type="EMBL" id="JAGPXC010000002">
    <property type="protein sequence ID" value="KAH6657280.1"/>
    <property type="molecule type" value="Genomic_DNA"/>
</dbReference>
<evidence type="ECO:0000313" key="4">
    <source>
        <dbReference type="Proteomes" id="UP000758603"/>
    </source>
</evidence>
<evidence type="ECO:0000256" key="2">
    <source>
        <dbReference type="ARBA" id="ARBA00023002"/>
    </source>
</evidence>
<dbReference type="OrthoDB" id="1933717at2759"/>
<keyword evidence="2" id="KW-0560">Oxidoreductase</keyword>
<gene>
    <name evidence="3" type="ORF">BKA67DRAFT_655553</name>
</gene>
<dbReference type="GO" id="GO:0016616">
    <property type="term" value="F:oxidoreductase activity, acting on the CH-OH group of donors, NAD or NADP as acceptor"/>
    <property type="evidence" value="ECO:0007669"/>
    <property type="project" value="TreeGrafter"/>
</dbReference>
<dbReference type="SUPFAM" id="SSF51735">
    <property type="entry name" value="NAD(P)-binding Rossmann-fold domains"/>
    <property type="match status" value="1"/>
</dbReference>
<dbReference type="InterPro" id="IPR002347">
    <property type="entry name" value="SDR_fam"/>
</dbReference>